<sequence length="203" mass="20939">MGFGVKQADLAAILADTGTTLPATLATITAKTDNLPSDPADESNITGEIQKAVSSLAFRSTADDVIDLPAVAADTALPDVVVTGIPSGVSLIRVVAVLKVRAIENTSGSGANAIKGAQAIRVKKSTGAWGTDDLAAIDLPDNLWTVAASTRESGDVLGGENDVKAEVDGNATYNLRFENALVDYASLRLNEVQVALHFDFTTG</sequence>
<dbReference type="EMBL" id="LAZR01010880">
    <property type="protein sequence ID" value="KKM64548.1"/>
    <property type="molecule type" value="Genomic_DNA"/>
</dbReference>
<name>A0A0F9J4T7_9ZZZZ</name>
<organism evidence="1">
    <name type="scientific">marine sediment metagenome</name>
    <dbReference type="NCBI Taxonomy" id="412755"/>
    <lineage>
        <taxon>unclassified sequences</taxon>
        <taxon>metagenomes</taxon>
        <taxon>ecological metagenomes</taxon>
    </lineage>
</organism>
<protein>
    <submittedName>
        <fullName evidence="1">Uncharacterized protein</fullName>
    </submittedName>
</protein>
<proteinExistence type="predicted"/>
<accession>A0A0F9J4T7</accession>
<gene>
    <name evidence="1" type="ORF">LCGC14_1500310</name>
</gene>
<dbReference type="AlphaFoldDB" id="A0A0F9J4T7"/>
<reference evidence="1" key="1">
    <citation type="journal article" date="2015" name="Nature">
        <title>Complex archaea that bridge the gap between prokaryotes and eukaryotes.</title>
        <authorList>
            <person name="Spang A."/>
            <person name="Saw J.H."/>
            <person name="Jorgensen S.L."/>
            <person name="Zaremba-Niedzwiedzka K."/>
            <person name="Martijn J."/>
            <person name="Lind A.E."/>
            <person name="van Eijk R."/>
            <person name="Schleper C."/>
            <person name="Guy L."/>
            <person name="Ettema T.J."/>
        </authorList>
    </citation>
    <scope>NUCLEOTIDE SEQUENCE</scope>
</reference>
<comment type="caution">
    <text evidence="1">The sequence shown here is derived from an EMBL/GenBank/DDBJ whole genome shotgun (WGS) entry which is preliminary data.</text>
</comment>
<evidence type="ECO:0000313" key="1">
    <source>
        <dbReference type="EMBL" id="KKM64548.1"/>
    </source>
</evidence>